<dbReference type="EMBL" id="CASHTH010001379">
    <property type="protein sequence ID" value="CAI8014630.1"/>
    <property type="molecule type" value="Genomic_DNA"/>
</dbReference>
<organism evidence="4 5">
    <name type="scientific">Geodia barretti</name>
    <name type="common">Barrett's horny sponge</name>
    <dbReference type="NCBI Taxonomy" id="519541"/>
    <lineage>
        <taxon>Eukaryota</taxon>
        <taxon>Metazoa</taxon>
        <taxon>Porifera</taxon>
        <taxon>Demospongiae</taxon>
        <taxon>Heteroscleromorpha</taxon>
        <taxon>Tetractinellida</taxon>
        <taxon>Astrophorina</taxon>
        <taxon>Geodiidae</taxon>
        <taxon>Geodia</taxon>
    </lineage>
</organism>
<evidence type="ECO:0000313" key="5">
    <source>
        <dbReference type="Proteomes" id="UP001174909"/>
    </source>
</evidence>
<evidence type="ECO:0000313" key="4">
    <source>
        <dbReference type="EMBL" id="CAI8014630.1"/>
    </source>
</evidence>
<dbReference type="SMART" id="SM00560">
    <property type="entry name" value="LamGL"/>
    <property type="match status" value="1"/>
</dbReference>
<dbReference type="Gene3D" id="2.60.120.200">
    <property type="match status" value="1"/>
</dbReference>
<evidence type="ECO:0000256" key="1">
    <source>
        <dbReference type="ARBA" id="ARBA00022729"/>
    </source>
</evidence>
<keyword evidence="5" id="KW-1185">Reference proteome</keyword>
<dbReference type="InterPro" id="IPR006558">
    <property type="entry name" value="LamG-like"/>
</dbReference>
<accession>A0AA35RN61</accession>
<keyword evidence="2" id="KW-1015">Disulfide bond</keyword>
<protein>
    <recommendedName>
        <fullName evidence="3">LamG-like jellyroll fold domain-containing protein</fullName>
    </recommendedName>
</protein>
<dbReference type="Pfam" id="PF13385">
    <property type="entry name" value="Laminin_G_3"/>
    <property type="match status" value="1"/>
</dbReference>
<proteinExistence type="predicted"/>
<dbReference type="AlphaFoldDB" id="A0AA35RN61"/>
<dbReference type="Proteomes" id="UP001174909">
    <property type="component" value="Unassembled WGS sequence"/>
</dbReference>
<feature type="domain" description="LamG-like jellyroll fold" evidence="3">
    <location>
        <begin position="62"/>
        <end position="194"/>
    </location>
</feature>
<dbReference type="InterPro" id="IPR013320">
    <property type="entry name" value="ConA-like_dom_sf"/>
</dbReference>
<reference evidence="4" key="1">
    <citation type="submission" date="2023-03" db="EMBL/GenBank/DDBJ databases">
        <authorList>
            <person name="Steffen K."/>
            <person name="Cardenas P."/>
        </authorList>
    </citation>
    <scope>NUCLEOTIDE SEQUENCE</scope>
</reference>
<sequence length="224" mass="24433">MVLHLSFDALDGKVAKDRSEFGNDATFKGSPKLVEGVFGKALEFDGKTSGQIPDHASLDIVDGLTIEFWATIEGGEALQSGVEKGAAWVPVCITLPRSTTVEPSFSFFDLPEPCNDDNIGPSIQDGEWHFLAGTWDGKDILLYIDGELEAEMPCKGELNPNDDPLFIGARGGSGRFLTGAMDEIKMYNYALTKAELLKDMEEPVTLPVNTQDKLTTVWARLKTD</sequence>
<evidence type="ECO:0000259" key="3">
    <source>
        <dbReference type="SMART" id="SM00560"/>
    </source>
</evidence>
<gene>
    <name evidence="4" type="ORF">GBAR_LOCUS9129</name>
</gene>
<evidence type="ECO:0000256" key="2">
    <source>
        <dbReference type="ARBA" id="ARBA00023157"/>
    </source>
</evidence>
<comment type="caution">
    <text evidence="4">The sequence shown here is derived from an EMBL/GenBank/DDBJ whole genome shotgun (WGS) entry which is preliminary data.</text>
</comment>
<dbReference type="SUPFAM" id="SSF49899">
    <property type="entry name" value="Concanavalin A-like lectins/glucanases"/>
    <property type="match status" value="1"/>
</dbReference>
<keyword evidence="1" id="KW-0732">Signal</keyword>
<name>A0AA35RN61_GEOBA</name>